<feature type="compositionally biased region" description="Acidic residues" evidence="1">
    <location>
        <begin position="226"/>
        <end position="243"/>
    </location>
</feature>
<dbReference type="PROSITE" id="PS51257">
    <property type="entry name" value="PROKAR_LIPOPROTEIN"/>
    <property type="match status" value="1"/>
</dbReference>
<sequence length="256" mass="26290">MCTARFAFALQVLSACCAHSAALLLRSRPVAAASSVRRLVAAPQLTAGDGDEELDAADTVSSWDEELAMMKAWEAARKVEAGGRPAAESGSGVDEDAHLGLGEDFDSEDPAAAALRQAAEKQAAVLLAGIEAQSAAPPTDKAVMTSLEAVINAISRLSDKVDALTAKVDQLQQARPTGADASSATEAPPPAAPPPPTAGAADDAPTVAASAAGGAAAADTSAQWDGEVDETAWFDQDDDDDDMPDWRDVRRLNKLL</sequence>
<name>A0A0D3J5Q2_EMIH1</name>
<dbReference type="KEGG" id="ehx:EMIHUDRAFT_102330"/>
<feature type="region of interest" description="Disordered" evidence="1">
    <location>
        <begin position="173"/>
        <end position="245"/>
    </location>
</feature>
<reference evidence="4" key="1">
    <citation type="journal article" date="2013" name="Nature">
        <title>Pan genome of the phytoplankton Emiliania underpins its global distribution.</title>
        <authorList>
            <person name="Read B.A."/>
            <person name="Kegel J."/>
            <person name="Klute M.J."/>
            <person name="Kuo A."/>
            <person name="Lefebvre S.C."/>
            <person name="Maumus F."/>
            <person name="Mayer C."/>
            <person name="Miller J."/>
            <person name="Monier A."/>
            <person name="Salamov A."/>
            <person name="Young J."/>
            <person name="Aguilar M."/>
            <person name="Claverie J.M."/>
            <person name="Frickenhaus S."/>
            <person name="Gonzalez K."/>
            <person name="Herman E.K."/>
            <person name="Lin Y.C."/>
            <person name="Napier J."/>
            <person name="Ogata H."/>
            <person name="Sarno A.F."/>
            <person name="Shmutz J."/>
            <person name="Schroeder D."/>
            <person name="de Vargas C."/>
            <person name="Verret F."/>
            <person name="von Dassow P."/>
            <person name="Valentin K."/>
            <person name="Van de Peer Y."/>
            <person name="Wheeler G."/>
            <person name="Dacks J.B."/>
            <person name="Delwiche C.F."/>
            <person name="Dyhrman S.T."/>
            <person name="Glockner G."/>
            <person name="John U."/>
            <person name="Richards T."/>
            <person name="Worden A.Z."/>
            <person name="Zhang X."/>
            <person name="Grigoriev I.V."/>
            <person name="Allen A.E."/>
            <person name="Bidle K."/>
            <person name="Borodovsky M."/>
            <person name="Bowler C."/>
            <person name="Brownlee C."/>
            <person name="Cock J.M."/>
            <person name="Elias M."/>
            <person name="Gladyshev V.N."/>
            <person name="Groth M."/>
            <person name="Guda C."/>
            <person name="Hadaegh A."/>
            <person name="Iglesias-Rodriguez M.D."/>
            <person name="Jenkins J."/>
            <person name="Jones B.M."/>
            <person name="Lawson T."/>
            <person name="Leese F."/>
            <person name="Lindquist E."/>
            <person name="Lobanov A."/>
            <person name="Lomsadze A."/>
            <person name="Malik S.B."/>
            <person name="Marsh M.E."/>
            <person name="Mackinder L."/>
            <person name="Mock T."/>
            <person name="Mueller-Roeber B."/>
            <person name="Pagarete A."/>
            <person name="Parker M."/>
            <person name="Probert I."/>
            <person name="Quesneville H."/>
            <person name="Raines C."/>
            <person name="Rensing S.A."/>
            <person name="Riano-Pachon D.M."/>
            <person name="Richier S."/>
            <person name="Rokitta S."/>
            <person name="Shiraiwa Y."/>
            <person name="Soanes D.M."/>
            <person name="van der Giezen M."/>
            <person name="Wahlund T.M."/>
            <person name="Williams B."/>
            <person name="Wilson W."/>
            <person name="Wolfe G."/>
            <person name="Wurch L.L."/>
        </authorList>
    </citation>
    <scope>NUCLEOTIDE SEQUENCE</scope>
</reference>
<accession>A0A0D3J5Q2</accession>
<evidence type="ECO:0000256" key="1">
    <source>
        <dbReference type="SAM" id="MobiDB-lite"/>
    </source>
</evidence>
<evidence type="ECO:0000313" key="3">
    <source>
        <dbReference type="EnsemblProtists" id="EOD18837"/>
    </source>
</evidence>
<dbReference type="AlphaFoldDB" id="A0A0D3J5Q2"/>
<dbReference type="PaxDb" id="2903-EOD18837"/>
<proteinExistence type="predicted"/>
<feature type="signal peptide" evidence="2">
    <location>
        <begin position="1"/>
        <end position="22"/>
    </location>
</feature>
<dbReference type="EnsemblProtists" id="EOD18837">
    <property type="protein sequence ID" value="EOD18837"/>
    <property type="gene ID" value="EMIHUDRAFT_102330"/>
</dbReference>
<dbReference type="RefSeq" id="XP_005771266.1">
    <property type="nucleotide sequence ID" value="XM_005771209.1"/>
</dbReference>
<organism evidence="3 4">
    <name type="scientific">Emiliania huxleyi (strain CCMP1516)</name>
    <dbReference type="NCBI Taxonomy" id="280463"/>
    <lineage>
        <taxon>Eukaryota</taxon>
        <taxon>Haptista</taxon>
        <taxon>Haptophyta</taxon>
        <taxon>Prymnesiophyceae</taxon>
        <taxon>Isochrysidales</taxon>
        <taxon>Noelaerhabdaceae</taxon>
        <taxon>Emiliania</taxon>
    </lineage>
</organism>
<feature type="compositionally biased region" description="Low complexity" evidence="1">
    <location>
        <begin position="198"/>
        <end position="222"/>
    </location>
</feature>
<evidence type="ECO:0000313" key="4">
    <source>
        <dbReference type="Proteomes" id="UP000013827"/>
    </source>
</evidence>
<dbReference type="HOGENOM" id="CLU_1087511_0_0_1"/>
<dbReference type="GeneID" id="17264384"/>
<keyword evidence="4" id="KW-1185">Reference proteome</keyword>
<feature type="compositionally biased region" description="Pro residues" evidence="1">
    <location>
        <begin position="187"/>
        <end position="197"/>
    </location>
</feature>
<evidence type="ECO:0000256" key="2">
    <source>
        <dbReference type="SAM" id="SignalP"/>
    </source>
</evidence>
<feature type="chain" id="PRO_5044241861" evidence="2">
    <location>
        <begin position="23"/>
        <end position="256"/>
    </location>
</feature>
<protein>
    <submittedName>
        <fullName evidence="3">Uncharacterized protein</fullName>
    </submittedName>
</protein>
<dbReference type="Proteomes" id="UP000013827">
    <property type="component" value="Unassembled WGS sequence"/>
</dbReference>
<keyword evidence="2" id="KW-0732">Signal</keyword>
<reference evidence="3" key="2">
    <citation type="submission" date="2024-10" db="UniProtKB">
        <authorList>
            <consortium name="EnsemblProtists"/>
        </authorList>
    </citation>
    <scope>IDENTIFICATION</scope>
</reference>